<dbReference type="OrthoDB" id="525859at2"/>
<evidence type="ECO:0000313" key="2">
    <source>
        <dbReference type="EMBL" id="TDX00400.1"/>
    </source>
</evidence>
<gene>
    <name evidence="2" type="ORF">EDB95_1423</name>
</gene>
<protein>
    <submittedName>
        <fullName evidence="2">Uncharacterized protein</fullName>
    </submittedName>
</protein>
<dbReference type="AlphaFoldDB" id="A0A4R8DQH3"/>
<proteinExistence type="predicted"/>
<feature type="chain" id="PRO_5020718666" evidence="1">
    <location>
        <begin position="19"/>
        <end position="448"/>
    </location>
</feature>
<reference evidence="2 3" key="1">
    <citation type="submission" date="2019-03" db="EMBL/GenBank/DDBJ databases">
        <title>Genomic Encyclopedia of Type Strains, Phase IV (KMG-IV): sequencing the most valuable type-strain genomes for metagenomic binning, comparative biology and taxonomic classification.</title>
        <authorList>
            <person name="Goeker M."/>
        </authorList>
    </citation>
    <scope>NUCLEOTIDE SEQUENCE [LARGE SCALE GENOMIC DNA]</scope>
    <source>
        <strain evidence="2 3">DSM 100059</strain>
    </source>
</reference>
<evidence type="ECO:0000256" key="1">
    <source>
        <dbReference type="SAM" id="SignalP"/>
    </source>
</evidence>
<evidence type="ECO:0000313" key="3">
    <source>
        <dbReference type="Proteomes" id="UP000294498"/>
    </source>
</evidence>
<accession>A0A4R8DQH3</accession>
<dbReference type="Proteomes" id="UP000294498">
    <property type="component" value="Unassembled WGS sequence"/>
</dbReference>
<name>A0A4R8DQH3_9BACT</name>
<comment type="caution">
    <text evidence="2">The sequence shown here is derived from an EMBL/GenBank/DDBJ whole genome shotgun (WGS) entry which is preliminary data.</text>
</comment>
<keyword evidence="3" id="KW-1185">Reference proteome</keyword>
<dbReference type="EMBL" id="SODV01000001">
    <property type="protein sequence ID" value="TDX00400.1"/>
    <property type="molecule type" value="Genomic_DNA"/>
</dbReference>
<feature type="signal peptide" evidence="1">
    <location>
        <begin position="1"/>
        <end position="18"/>
    </location>
</feature>
<keyword evidence="1" id="KW-0732">Signal</keyword>
<sequence>MRRWLWAMMLGIPSLVTGQSVFSTFATKTRREAFYQNFLKNYVQRDLTLPLADSTEDDWADPFYGLELLHYKTPFVQQRIAQVWDHVDERSGDFLEAYLQLLYTNYPHSFRPQVKALLQRTLDNRVFILCAEYLLLEHGDAEARTLIRQRLAKLLDSSADVSLELFRRRLNHEGVPSLTPPLDDLLGPSFQPGKTVVYSFQRSNRDYPGLAVIRGADGLFVRNPDSTYFAVPQLARSITNLPYYTHDGNTPQGIFLMDGFGFSHNEFLGPTLNIQMRMPYEVTPAHFFHDPGLTDTTWYLDAYKALLPPTWREDFAMQGAFYAGRIGRRAVIAHGTTIDPNYFKGSVWYPQTPSLGCLCTHERWDDNGQRVFSDQQKLVNALDSAGGAEGYLVVVELDDWPGPVTLADVGHYLAAADKAAAFGKAAVYLHHHGAHHSTGRTNAAHTAG</sequence>
<organism evidence="2 3">
    <name type="scientific">Dinghuibacter silviterrae</name>
    <dbReference type="NCBI Taxonomy" id="1539049"/>
    <lineage>
        <taxon>Bacteria</taxon>
        <taxon>Pseudomonadati</taxon>
        <taxon>Bacteroidota</taxon>
        <taxon>Chitinophagia</taxon>
        <taxon>Chitinophagales</taxon>
        <taxon>Chitinophagaceae</taxon>
        <taxon>Dinghuibacter</taxon>
    </lineage>
</organism>
<dbReference type="RefSeq" id="WP_133992002.1">
    <property type="nucleotide sequence ID" value="NZ_SODV01000001.1"/>
</dbReference>